<proteinExistence type="inferred from homology"/>
<dbReference type="PANTHER" id="PTHR24322">
    <property type="entry name" value="PKSB"/>
    <property type="match status" value="1"/>
</dbReference>
<dbReference type="PROSITE" id="PS00061">
    <property type="entry name" value="ADH_SHORT"/>
    <property type="match status" value="1"/>
</dbReference>
<dbReference type="Gene3D" id="3.40.50.720">
    <property type="entry name" value="NAD(P)-binding Rossmann-like Domain"/>
    <property type="match status" value="1"/>
</dbReference>
<keyword evidence="2" id="KW-0560">Oxidoreductase</keyword>
<dbReference type="GO" id="GO:0016616">
    <property type="term" value="F:oxidoreductase activity, acting on the CH-OH group of donors, NAD or NADP as acceptor"/>
    <property type="evidence" value="ECO:0007669"/>
    <property type="project" value="TreeGrafter"/>
</dbReference>
<dbReference type="WBParaSite" id="PTRK_0001341600.1">
    <property type="protein sequence ID" value="PTRK_0001341600.1"/>
    <property type="gene ID" value="PTRK_0001341600"/>
</dbReference>
<accession>A0A0N4ZXK5</accession>
<dbReference type="STRING" id="131310.A0A0N4ZXK5"/>
<organism evidence="4 5">
    <name type="scientific">Parastrongyloides trichosuri</name>
    <name type="common">Possum-specific nematode worm</name>
    <dbReference type="NCBI Taxonomy" id="131310"/>
    <lineage>
        <taxon>Eukaryota</taxon>
        <taxon>Metazoa</taxon>
        <taxon>Ecdysozoa</taxon>
        <taxon>Nematoda</taxon>
        <taxon>Chromadorea</taxon>
        <taxon>Rhabditida</taxon>
        <taxon>Tylenchina</taxon>
        <taxon>Panagrolaimomorpha</taxon>
        <taxon>Strongyloidoidea</taxon>
        <taxon>Strongyloididae</taxon>
        <taxon>Parastrongyloides</taxon>
    </lineage>
</organism>
<comment type="similarity">
    <text evidence="1 3">Belongs to the short-chain dehydrogenases/reductases (SDR) family.</text>
</comment>
<dbReference type="SUPFAM" id="SSF51735">
    <property type="entry name" value="NAD(P)-binding Rossmann-fold domains"/>
    <property type="match status" value="1"/>
</dbReference>
<dbReference type="AlphaFoldDB" id="A0A0N4ZXK5"/>
<dbReference type="InterPro" id="IPR036291">
    <property type="entry name" value="NAD(P)-bd_dom_sf"/>
</dbReference>
<evidence type="ECO:0000256" key="3">
    <source>
        <dbReference type="RuleBase" id="RU000363"/>
    </source>
</evidence>
<sequence length="321" mass="36917">MILFFEDSNIDGSKVKGCAPLHRQIFLSIRFFFIYFYLFLTRDVPRLFLLKRKCVQGQVVVITGGGMGIGKKLAEEMSIKERSKVVILDVNEVEGLKTKDEIEKNDGKVYFYKCNVTKSEEIEKVKDDIINNPELGKIDILICNAAVLKFGELMELSENDYKINNDVNILGYILTTKIFLKEMLKVGKGQIVFMGSICSFYGDYCGTAYCTAKFAIRGFMESLRIELLERGNDNIRTTIIHPYFVKTSLVTNQIKDPYSTFFDVISVDECVELTMDAILKERFEAFIPNRLSIFCYFLKCFQTVGIFKEAKEFLNFKHDPI</sequence>
<evidence type="ECO:0000256" key="2">
    <source>
        <dbReference type="ARBA" id="ARBA00023002"/>
    </source>
</evidence>
<evidence type="ECO:0000313" key="4">
    <source>
        <dbReference type="Proteomes" id="UP000038045"/>
    </source>
</evidence>
<name>A0A0N4ZXK5_PARTI</name>
<dbReference type="PANTHER" id="PTHR24322:SF736">
    <property type="entry name" value="RETINOL DEHYDROGENASE 10"/>
    <property type="match status" value="1"/>
</dbReference>
<protein>
    <submittedName>
        <fullName evidence="5">Short-chain dehydrogenase</fullName>
    </submittedName>
</protein>
<dbReference type="Proteomes" id="UP000038045">
    <property type="component" value="Unplaced"/>
</dbReference>
<evidence type="ECO:0000256" key="1">
    <source>
        <dbReference type="ARBA" id="ARBA00006484"/>
    </source>
</evidence>
<dbReference type="InterPro" id="IPR020904">
    <property type="entry name" value="Sc_DH/Rdtase_CS"/>
</dbReference>
<evidence type="ECO:0000313" key="5">
    <source>
        <dbReference type="WBParaSite" id="PTRK_0001341600.1"/>
    </source>
</evidence>
<dbReference type="Pfam" id="PF00106">
    <property type="entry name" value="adh_short"/>
    <property type="match status" value="1"/>
</dbReference>
<dbReference type="InterPro" id="IPR002347">
    <property type="entry name" value="SDR_fam"/>
</dbReference>
<dbReference type="PRINTS" id="PR00081">
    <property type="entry name" value="GDHRDH"/>
</dbReference>
<dbReference type="GO" id="GO:0005811">
    <property type="term" value="C:lipid droplet"/>
    <property type="evidence" value="ECO:0007669"/>
    <property type="project" value="TreeGrafter"/>
</dbReference>
<reference evidence="5" key="1">
    <citation type="submission" date="2017-02" db="UniProtKB">
        <authorList>
            <consortium name="WormBaseParasite"/>
        </authorList>
    </citation>
    <scope>IDENTIFICATION</scope>
</reference>
<dbReference type="PRINTS" id="PR00080">
    <property type="entry name" value="SDRFAMILY"/>
</dbReference>
<keyword evidence="4" id="KW-1185">Reference proteome</keyword>